<dbReference type="RefSeq" id="WP_093322306.1">
    <property type="nucleotide sequence ID" value="NZ_FOHV01000041.1"/>
</dbReference>
<evidence type="ECO:0000259" key="2">
    <source>
        <dbReference type="Pfam" id="PF20455"/>
    </source>
</evidence>
<proteinExistence type="predicted"/>
<evidence type="ECO:0000256" key="1">
    <source>
        <dbReference type="SAM" id="Phobius"/>
    </source>
</evidence>
<evidence type="ECO:0000313" key="4">
    <source>
        <dbReference type="Proteomes" id="UP000242642"/>
    </source>
</evidence>
<name>A0A1I0FGK7_9GAMM</name>
<feature type="transmembrane region" description="Helical" evidence="1">
    <location>
        <begin position="64"/>
        <end position="90"/>
    </location>
</feature>
<accession>A0A1I0FGK7</accession>
<sequence>MKHSIAQRSIEGPVNRPLTNFEQVNRLDNHILGKGIPLYQSNAIIRFNSTFLEIPQDGFSNNRFVFSFSALFLLFMIAALIYFMASFFMVNASIKYILLLLPFLLGLGFLEYLILQVSFFNYTHRPIRFNRKKQCVHFFRFNGTQITVPWKDIVFTCSKKNSQPCIYVTANIIDKETGFMTERFFLPEMTTSSPFFHPPADRYYYPDLVSLWAFIVEYMEGDNLPKLSGLVYYCLPFDKKKENIYWSFLMSLRLLDPQFRTYYFNIFFIGDLLFFPISFPIRVLSTWTNKLPKWRQEIEAQCQVDAYDSINLSSETNPTGWKLFRYVTGMLKPEEFRSWLKDMENSESLSRQ</sequence>
<dbReference type="STRING" id="1123402.SAMN02583745_02757"/>
<dbReference type="InterPro" id="IPR046554">
    <property type="entry name" value="DUF6708"/>
</dbReference>
<feature type="transmembrane region" description="Helical" evidence="1">
    <location>
        <begin position="96"/>
        <end position="122"/>
    </location>
</feature>
<keyword evidence="1" id="KW-0812">Transmembrane</keyword>
<organism evidence="3 4">
    <name type="scientific">Thorsellia anophelis DSM 18579</name>
    <dbReference type="NCBI Taxonomy" id="1123402"/>
    <lineage>
        <taxon>Bacteria</taxon>
        <taxon>Pseudomonadati</taxon>
        <taxon>Pseudomonadota</taxon>
        <taxon>Gammaproteobacteria</taxon>
        <taxon>Enterobacterales</taxon>
        <taxon>Thorselliaceae</taxon>
        <taxon>Thorsellia</taxon>
    </lineage>
</organism>
<dbReference type="Proteomes" id="UP000242642">
    <property type="component" value="Unassembled WGS sequence"/>
</dbReference>
<keyword evidence="1" id="KW-1133">Transmembrane helix</keyword>
<reference evidence="4" key="1">
    <citation type="submission" date="2016-10" db="EMBL/GenBank/DDBJ databases">
        <authorList>
            <person name="Varghese N."/>
            <person name="Submissions S."/>
        </authorList>
    </citation>
    <scope>NUCLEOTIDE SEQUENCE [LARGE SCALE GENOMIC DNA]</scope>
    <source>
        <strain evidence="4">DSM 18579</strain>
    </source>
</reference>
<dbReference type="AlphaFoldDB" id="A0A1I0FGK7"/>
<dbReference type="Pfam" id="PF20455">
    <property type="entry name" value="DUF6708"/>
    <property type="match status" value="1"/>
</dbReference>
<dbReference type="OrthoDB" id="6050524at2"/>
<protein>
    <recommendedName>
        <fullName evidence="2">DUF6708 domain-containing protein</fullName>
    </recommendedName>
</protein>
<keyword evidence="1" id="KW-0472">Membrane</keyword>
<feature type="transmembrane region" description="Helical" evidence="1">
    <location>
        <begin position="262"/>
        <end position="281"/>
    </location>
</feature>
<feature type="domain" description="DUF6708" evidence="2">
    <location>
        <begin position="112"/>
        <end position="304"/>
    </location>
</feature>
<dbReference type="EMBL" id="FOHV01000041">
    <property type="protein sequence ID" value="SET57236.1"/>
    <property type="molecule type" value="Genomic_DNA"/>
</dbReference>
<gene>
    <name evidence="3" type="ORF">SAMN02583745_02757</name>
</gene>
<keyword evidence="4" id="KW-1185">Reference proteome</keyword>
<evidence type="ECO:0000313" key="3">
    <source>
        <dbReference type="EMBL" id="SET57236.1"/>
    </source>
</evidence>